<evidence type="ECO:0000313" key="2">
    <source>
        <dbReference type="EMBL" id="TGO34455.1"/>
    </source>
</evidence>
<keyword evidence="3" id="KW-1185">Reference proteome</keyword>
<feature type="compositionally biased region" description="Low complexity" evidence="1">
    <location>
        <begin position="322"/>
        <end position="333"/>
    </location>
</feature>
<dbReference type="Proteomes" id="UP000297814">
    <property type="component" value="Unassembled WGS sequence"/>
</dbReference>
<evidence type="ECO:0000313" key="3">
    <source>
        <dbReference type="Proteomes" id="UP000297814"/>
    </source>
</evidence>
<sequence>MNDSDSDDCETVNLRKENEELKRELKASTLHLATLAHKEYQIPDGSIREDYQKICRAFETWIDYASSDGPGDFRSKFRDALKSEEKTYALRAIGIEYQPPAASDPKLDYLKSLDMLHYLILSLVIGKYVFYDIFIRQYPVGVTESQLDTLLGIEKEMVKMGKAKSKISQWKADSLTALCASREYKDEESKEMSRLQNDLEEELSFWYDFGDFSRSKVRLRSEILEPSVKLHSEMQCSTQIYELFDEPCFQSKGSSSKGEYSQDLVKEISTWRTVTSDGTEDVFQCVYPGLMVHNTETEDVSKLVGPIMAVFKKNVGQQVKRSTTFSSVKSSSRGDNLLKETREPRHQKTLTGRLSSFAKPWFRSSGRKLGDGRQPPEQSMWRRRASRDTGSKYFQHPSLSYNESMSYTQLSQPVQDWSAHGSPSKYTRTLTAKPYAEDEIISQPEDSKAIEYTTTPQQPYGYYQGRPSVLD</sequence>
<evidence type="ECO:0000256" key="1">
    <source>
        <dbReference type="SAM" id="MobiDB-lite"/>
    </source>
</evidence>
<comment type="caution">
    <text evidence="2">The sequence shown here is derived from an EMBL/GenBank/DDBJ whole genome shotgun (WGS) entry which is preliminary data.</text>
</comment>
<feature type="compositionally biased region" description="Basic and acidic residues" evidence="1">
    <location>
        <begin position="336"/>
        <end position="346"/>
    </location>
</feature>
<dbReference type="EMBL" id="PQXK01000196">
    <property type="protein sequence ID" value="TGO34455.1"/>
    <property type="molecule type" value="Genomic_DNA"/>
</dbReference>
<accession>A0A4Z1GCD5</accession>
<name>A0A4Z1GCD5_9HELO</name>
<protein>
    <submittedName>
        <fullName evidence="2">Uncharacterized protein</fullName>
    </submittedName>
</protein>
<feature type="region of interest" description="Disordered" evidence="1">
    <location>
        <begin position="441"/>
        <end position="471"/>
    </location>
</feature>
<organism evidence="2 3">
    <name type="scientific">Botrytis hyacinthi</name>
    <dbReference type="NCBI Taxonomy" id="278943"/>
    <lineage>
        <taxon>Eukaryota</taxon>
        <taxon>Fungi</taxon>
        <taxon>Dikarya</taxon>
        <taxon>Ascomycota</taxon>
        <taxon>Pezizomycotina</taxon>
        <taxon>Leotiomycetes</taxon>
        <taxon>Helotiales</taxon>
        <taxon>Sclerotiniaceae</taxon>
        <taxon>Botrytis</taxon>
    </lineage>
</organism>
<dbReference type="AlphaFoldDB" id="A0A4Z1GCD5"/>
<proteinExistence type="predicted"/>
<gene>
    <name evidence="2" type="ORF">BHYA_0196g00110</name>
</gene>
<reference evidence="2 3" key="1">
    <citation type="submission" date="2017-12" db="EMBL/GenBank/DDBJ databases">
        <title>Comparative genomics of Botrytis spp.</title>
        <authorList>
            <person name="Valero-Jimenez C.A."/>
            <person name="Tapia P."/>
            <person name="Veloso J."/>
            <person name="Silva-Moreno E."/>
            <person name="Staats M."/>
            <person name="Valdes J.H."/>
            <person name="Van Kan J.A.L."/>
        </authorList>
    </citation>
    <scope>NUCLEOTIDE SEQUENCE [LARGE SCALE GENOMIC DNA]</scope>
    <source>
        <strain evidence="2 3">Bh0001</strain>
    </source>
</reference>
<feature type="region of interest" description="Disordered" evidence="1">
    <location>
        <begin position="322"/>
        <end position="347"/>
    </location>
</feature>
<feature type="compositionally biased region" description="Low complexity" evidence="1">
    <location>
        <begin position="452"/>
        <end position="465"/>
    </location>
</feature>
<feature type="region of interest" description="Disordered" evidence="1">
    <location>
        <begin position="362"/>
        <end position="397"/>
    </location>
</feature>